<dbReference type="GO" id="GO:0006427">
    <property type="term" value="P:histidyl-tRNA aminoacylation"/>
    <property type="evidence" value="ECO:0007669"/>
    <property type="project" value="TreeGrafter"/>
</dbReference>
<evidence type="ECO:0000313" key="5">
    <source>
        <dbReference type="Proteomes" id="UP001174909"/>
    </source>
</evidence>
<dbReference type="PANTHER" id="PTHR43707:SF1">
    <property type="entry name" value="HISTIDINE--TRNA LIGASE, MITOCHONDRIAL-RELATED"/>
    <property type="match status" value="1"/>
</dbReference>
<organism evidence="4 5">
    <name type="scientific">Geodia barretti</name>
    <name type="common">Barrett's horny sponge</name>
    <dbReference type="NCBI Taxonomy" id="519541"/>
    <lineage>
        <taxon>Eukaryota</taxon>
        <taxon>Metazoa</taxon>
        <taxon>Porifera</taxon>
        <taxon>Demospongiae</taxon>
        <taxon>Heteroscleromorpha</taxon>
        <taxon>Tetractinellida</taxon>
        <taxon>Astrophorina</taxon>
        <taxon>Geodiidae</taxon>
        <taxon>Geodia</taxon>
    </lineage>
</organism>
<gene>
    <name evidence="4" type="ORF">GBAR_LOCUS3657</name>
</gene>
<dbReference type="Proteomes" id="UP001174909">
    <property type="component" value="Unassembled WGS sequence"/>
</dbReference>
<dbReference type="Pfam" id="PF13393">
    <property type="entry name" value="tRNA-synt_His"/>
    <property type="match status" value="1"/>
</dbReference>
<evidence type="ECO:0000256" key="2">
    <source>
        <dbReference type="ARBA" id="ARBA00047639"/>
    </source>
</evidence>
<dbReference type="PANTHER" id="PTHR43707">
    <property type="entry name" value="HISTIDYL-TRNA SYNTHETASE"/>
    <property type="match status" value="1"/>
</dbReference>
<evidence type="ECO:0000313" key="4">
    <source>
        <dbReference type="EMBL" id="CAI8003476.1"/>
    </source>
</evidence>
<dbReference type="EMBL" id="CASHTH010000522">
    <property type="protein sequence ID" value="CAI8003476.1"/>
    <property type="molecule type" value="Genomic_DNA"/>
</dbReference>
<comment type="caution">
    <text evidence="4">The sequence shown here is derived from an EMBL/GenBank/DDBJ whole genome shotgun (WGS) entry which is preliminary data.</text>
</comment>
<dbReference type="EC" id="6.1.1.21" evidence="1"/>
<dbReference type="InterPro" id="IPR004516">
    <property type="entry name" value="HisRS/HisZ"/>
</dbReference>
<keyword evidence="4" id="KW-0436">Ligase</keyword>
<dbReference type="GO" id="GO:0004821">
    <property type="term" value="F:histidine-tRNA ligase activity"/>
    <property type="evidence" value="ECO:0007669"/>
    <property type="project" value="UniProtKB-EC"/>
</dbReference>
<name>A0AA35R408_GEOBA</name>
<accession>A0AA35R408</accession>
<reference evidence="4" key="1">
    <citation type="submission" date="2023-03" db="EMBL/GenBank/DDBJ databases">
        <authorList>
            <person name="Steffen K."/>
            <person name="Cardenas P."/>
        </authorList>
    </citation>
    <scope>NUCLEOTIDE SEQUENCE</scope>
</reference>
<dbReference type="SUPFAM" id="SSF55681">
    <property type="entry name" value="Class II aaRS and biotin synthetases"/>
    <property type="match status" value="1"/>
</dbReference>
<dbReference type="InterPro" id="IPR045864">
    <property type="entry name" value="aa-tRNA-synth_II/BPL/LPL"/>
</dbReference>
<proteinExistence type="predicted"/>
<comment type="catalytic activity">
    <reaction evidence="2">
        <text>tRNA(His) + L-histidine + ATP = L-histidyl-tRNA(His) + AMP + diphosphate + H(+)</text>
        <dbReference type="Rhea" id="RHEA:17313"/>
        <dbReference type="Rhea" id="RHEA-COMP:9665"/>
        <dbReference type="Rhea" id="RHEA-COMP:9689"/>
        <dbReference type="ChEBI" id="CHEBI:15378"/>
        <dbReference type="ChEBI" id="CHEBI:30616"/>
        <dbReference type="ChEBI" id="CHEBI:33019"/>
        <dbReference type="ChEBI" id="CHEBI:57595"/>
        <dbReference type="ChEBI" id="CHEBI:78442"/>
        <dbReference type="ChEBI" id="CHEBI:78527"/>
        <dbReference type="ChEBI" id="CHEBI:456215"/>
        <dbReference type="EC" id="6.1.1.21"/>
    </reaction>
</comment>
<protein>
    <recommendedName>
        <fullName evidence="1">histidine--tRNA ligase</fullName>
        <ecNumber evidence="1">6.1.1.21</ecNumber>
    </recommendedName>
</protein>
<evidence type="ECO:0000256" key="1">
    <source>
        <dbReference type="ARBA" id="ARBA00012815"/>
    </source>
</evidence>
<sequence>MARPKFTAVRGVKDILPEESPNWQGAERLAREIFARYGYGEIRVPVFERTELFARGIGEETDIVSKEMYTFKDKGGDSITLRPEATASICRAYVQNGLYNRPGVSKLFCIAPCSATSVPRRAA</sequence>
<feature type="domain" description="Class II Histidinyl-tRNA synthetase (HisRS)-like catalytic core" evidence="3">
    <location>
        <begin position="11"/>
        <end position="113"/>
    </location>
</feature>
<dbReference type="Gene3D" id="3.30.930.10">
    <property type="entry name" value="Bira Bifunctional Protein, Domain 2"/>
    <property type="match status" value="1"/>
</dbReference>
<dbReference type="AlphaFoldDB" id="A0AA35R408"/>
<dbReference type="InterPro" id="IPR041715">
    <property type="entry name" value="HisRS-like_core"/>
</dbReference>
<evidence type="ECO:0000259" key="3">
    <source>
        <dbReference type="Pfam" id="PF13393"/>
    </source>
</evidence>
<keyword evidence="5" id="KW-1185">Reference proteome</keyword>
<dbReference type="GO" id="GO:0005737">
    <property type="term" value="C:cytoplasm"/>
    <property type="evidence" value="ECO:0007669"/>
    <property type="project" value="InterPro"/>
</dbReference>